<name>A0A921GEY6_9ACTN</name>
<dbReference type="GO" id="GO:0045892">
    <property type="term" value="P:negative regulation of DNA-templated transcription"/>
    <property type="evidence" value="ECO:0007669"/>
    <property type="project" value="UniProtKB-ARBA"/>
</dbReference>
<sequence>MTEGSVEKGVERRACPHCGELKHTPRSPGLKASVARRINRAVGQLNGIRAMVEEDRYCGDVLTQLAAVESAVKAISREVMRDHLETCVVERIQAGDTEVTDEVMDLFKKFM</sequence>
<dbReference type="PANTHER" id="PTHR33677">
    <property type="entry name" value="TRANSCRIPTIONAL REPRESSOR FRMR-RELATED"/>
    <property type="match status" value="1"/>
</dbReference>
<dbReference type="Gene3D" id="1.20.58.1000">
    <property type="entry name" value="Metal-sensitive repressor, helix protomer"/>
    <property type="match status" value="1"/>
</dbReference>
<reference evidence="3" key="2">
    <citation type="submission" date="2021-09" db="EMBL/GenBank/DDBJ databases">
        <authorList>
            <person name="Gilroy R."/>
        </authorList>
    </citation>
    <scope>NUCLEOTIDE SEQUENCE</scope>
    <source>
        <strain evidence="3">CHK124-7917</strain>
    </source>
</reference>
<protein>
    <submittedName>
        <fullName evidence="3">Metal-sensing transcriptional repressor</fullName>
    </submittedName>
</protein>
<organism evidence="3 4">
    <name type="scientific">Thermophilibacter provencensis</name>
    <dbReference type="NCBI Taxonomy" id="1852386"/>
    <lineage>
        <taxon>Bacteria</taxon>
        <taxon>Bacillati</taxon>
        <taxon>Actinomycetota</taxon>
        <taxon>Coriobacteriia</taxon>
        <taxon>Coriobacteriales</taxon>
        <taxon>Atopobiaceae</taxon>
        <taxon>Thermophilibacter</taxon>
    </lineage>
</organism>
<dbReference type="Pfam" id="PF02583">
    <property type="entry name" value="Trns_repr_metal"/>
    <property type="match status" value="1"/>
</dbReference>
<evidence type="ECO:0000256" key="2">
    <source>
        <dbReference type="ARBA" id="ARBA00023008"/>
    </source>
</evidence>
<dbReference type="Proteomes" id="UP000697330">
    <property type="component" value="Unassembled WGS sequence"/>
</dbReference>
<dbReference type="AlphaFoldDB" id="A0A921GEY6"/>
<comment type="caution">
    <text evidence="3">The sequence shown here is derived from an EMBL/GenBank/DDBJ whole genome shotgun (WGS) entry which is preliminary data.</text>
</comment>
<accession>A0A921GEY6</accession>
<reference evidence="3" key="1">
    <citation type="journal article" date="2021" name="PeerJ">
        <title>Extensive microbial diversity within the chicken gut microbiome revealed by metagenomics and culture.</title>
        <authorList>
            <person name="Gilroy R."/>
            <person name="Ravi A."/>
            <person name="Getino M."/>
            <person name="Pursley I."/>
            <person name="Horton D.L."/>
            <person name="Alikhan N.F."/>
            <person name="Baker D."/>
            <person name="Gharbi K."/>
            <person name="Hall N."/>
            <person name="Watson M."/>
            <person name="Adriaenssens E.M."/>
            <person name="Foster-Nyarko E."/>
            <person name="Jarju S."/>
            <person name="Secka A."/>
            <person name="Antonio M."/>
            <person name="Oren A."/>
            <person name="Chaudhuri R.R."/>
            <person name="La Ragione R."/>
            <person name="Hildebrand F."/>
            <person name="Pallen M.J."/>
        </authorList>
    </citation>
    <scope>NUCLEOTIDE SEQUENCE</scope>
    <source>
        <strain evidence="3">CHK124-7917</strain>
    </source>
</reference>
<dbReference type="EMBL" id="DYWQ01000037">
    <property type="protein sequence ID" value="HJF44624.1"/>
    <property type="molecule type" value="Genomic_DNA"/>
</dbReference>
<dbReference type="PANTHER" id="PTHR33677:SF3">
    <property type="entry name" value="COPPER-SENSING TRANSCRIPTIONAL REPRESSOR RICR"/>
    <property type="match status" value="1"/>
</dbReference>
<comment type="similarity">
    <text evidence="1">Belongs to the CsoR family.</text>
</comment>
<gene>
    <name evidence="3" type="ORF">K8U72_02405</name>
</gene>
<dbReference type="InterPro" id="IPR038390">
    <property type="entry name" value="Metal_Tscrpt_repr_sf"/>
</dbReference>
<dbReference type="GO" id="GO:0046872">
    <property type="term" value="F:metal ion binding"/>
    <property type="evidence" value="ECO:0007669"/>
    <property type="project" value="InterPro"/>
</dbReference>
<evidence type="ECO:0000313" key="4">
    <source>
        <dbReference type="Proteomes" id="UP000697330"/>
    </source>
</evidence>
<evidence type="ECO:0000313" key="3">
    <source>
        <dbReference type="EMBL" id="HJF44624.1"/>
    </source>
</evidence>
<dbReference type="InterPro" id="IPR003735">
    <property type="entry name" value="Metal_Tscrpt_repr"/>
</dbReference>
<keyword evidence="2" id="KW-0186">Copper</keyword>
<evidence type="ECO:0000256" key="1">
    <source>
        <dbReference type="ARBA" id="ARBA00005428"/>
    </source>
</evidence>
<proteinExistence type="inferred from homology"/>
<dbReference type="GO" id="GO:0003677">
    <property type="term" value="F:DNA binding"/>
    <property type="evidence" value="ECO:0007669"/>
    <property type="project" value="InterPro"/>
</dbReference>
<dbReference type="RefSeq" id="WP_274958631.1">
    <property type="nucleotide sequence ID" value="NZ_CAUWLO010000016.1"/>
</dbReference>